<evidence type="ECO:0008006" key="3">
    <source>
        <dbReference type="Google" id="ProtNLM"/>
    </source>
</evidence>
<evidence type="ECO:0000313" key="2">
    <source>
        <dbReference type="Proteomes" id="UP000464378"/>
    </source>
</evidence>
<proteinExistence type="predicted"/>
<dbReference type="AlphaFoldDB" id="A0A6C2YLC2"/>
<organism evidence="1">
    <name type="scientific">Tuwongella immobilis</name>
    <dbReference type="NCBI Taxonomy" id="692036"/>
    <lineage>
        <taxon>Bacteria</taxon>
        <taxon>Pseudomonadati</taxon>
        <taxon>Planctomycetota</taxon>
        <taxon>Planctomycetia</taxon>
        <taxon>Gemmatales</taxon>
        <taxon>Gemmataceae</taxon>
        <taxon>Tuwongella</taxon>
    </lineage>
</organism>
<protein>
    <recommendedName>
        <fullName evidence="3">Cytochrome c domain-containing protein</fullName>
    </recommendedName>
</protein>
<dbReference type="RefSeq" id="WP_162657150.1">
    <property type="nucleotide sequence ID" value="NZ_LR593887.1"/>
</dbReference>
<gene>
    <name evidence="1" type="ORF">GMBLW1_20470</name>
</gene>
<dbReference type="InParanoid" id="A0A6C2YLC2"/>
<evidence type="ECO:0000313" key="1">
    <source>
        <dbReference type="EMBL" id="VIP01913.1"/>
    </source>
</evidence>
<name>A0A6C2YLC2_9BACT</name>
<accession>A0A6C2YLC2</accession>
<dbReference type="Proteomes" id="UP000464378">
    <property type="component" value="Chromosome"/>
</dbReference>
<reference evidence="1" key="1">
    <citation type="submission" date="2019-04" db="EMBL/GenBank/DDBJ databases">
        <authorList>
            <consortium name="Science for Life Laboratories"/>
        </authorList>
    </citation>
    <scope>NUCLEOTIDE SEQUENCE</scope>
    <source>
        <strain evidence="1">MBLW1</strain>
    </source>
</reference>
<dbReference type="EMBL" id="LR586016">
    <property type="protein sequence ID" value="VIP01913.1"/>
    <property type="molecule type" value="Genomic_DNA"/>
</dbReference>
<keyword evidence="2" id="KW-1185">Reference proteome</keyword>
<dbReference type="KEGG" id="tim:GMBLW1_20470"/>
<dbReference type="EMBL" id="LR593887">
    <property type="protein sequence ID" value="VTR99827.1"/>
    <property type="molecule type" value="Genomic_DNA"/>
</dbReference>
<sequence length="875" mass="94777">MNTKHYVPRSLALRVRIILPQCLILLLVLAFRGEAQAFGPFGFGFTEQIQHVNDPETARMLQLKLGQTIGNDIWSGSCAICHLGGRGGTPRNVFGNAINTFLSQEDYNTPGRIGEAVRRVLDIPANPTLPDSPTFGELLQSGELPVPIFSRAVPMVRRKGPAPLAEKITVDEARKRIQQIESESRFGILQLSKTDEISPEVANTLAEFRGEFLILGIRSLTPEVAAALANSQAETIWLHSISSVSPAAAEAIVDVRGHLVLTGLAELNSPALAAKLAKRPGLLSFPYLKQITLPVATALVQHKGSLTLGGLTNIPPEIQDQLAEASVIHLPNLKSLDSMLLTKKLAENWRLFIPDVDFLNPDQAEWFANSKGQKFLSAAAMTDSVAERFSQSMKATSIVLFGKGPISDTAFGFLLRTRFAGLELRDIESPTEGQIRVMTETKRAAFFPQLKKLDSVPLVKALSGLVTFPSVVEITPDVADALGKMPEGVRTERDGTTISIPSGQLVFSILDDLPPETARLLLQRRWLSLSFPAMQDTSVESLKAMGRQTVSLTLGLTALPPELATAYVDGISADTSRGNQGGLTLPYLWNLSAESARILVRGMNRGVELQGKIRISRTPSLSIGGSYGSAYSGLKLAPEVAAELGQFEGTLMISSLRELSPESAAGLAKFPGPYLRLFGQATHTLAPETAAELAKIPGRLLLEELKRVDSIPLCDKNARDFGWYWNRVETVAPEAVPALIQFKGLFDLGGLVVLDSPILAQRIIDLSLSTGRNLHALQRISPEAAAVFATFDKPLRLGLTVLDDVAVAQAFAQAKGKIELKRLKAATPEVIAILKNSKTVDVPNLESLYLLIQSQEDPKRGGFQLPIPKNGETKR</sequence>